<name>A0A816X6Y0_9BILA</name>
<dbReference type="Proteomes" id="UP000663824">
    <property type="component" value="Unassembled WGS sequence"/>
</dbReference>
<proteinExistence type="predicted"/>
<gene>
    <name evidence="2" type="ORF">MBJ925_LOCUS29889</name>
</gene>
<comment type="caution">
    <text evidence="2">The sequence shown here is derived from an EMBL/GenBank/DDBJ whole genome shotgun (WGS) entry which is preliminary data.</text>
</comment>
<evidence type="ECO:0000313" key="2">
    <source>
        <dbReference type="EMBL" id="CAF2143261.1"/>
    </source>
</evidence>
<sequence length="322" mass="36295">MPVDLNNLPDDILSYRNNFLYKFIEENFGTDEMMLIKMQSINNISTLITVPDIMAFLNFNCKEIIELKNRICFIGDDNNQFMVKSGIQTNINNLISALKEKRKKQMKRTKPSKPSSQSSTQLDSDRSNTSSLNISNLTSTDSQLTPVIATTPKIHSLSNYTQKIIDSIEKFCVNSFENINLTNTVDYKIHLNILDTNINGFIKCGCNTNIKIGFRSKSNSFQISAYLKHLKNSRCSMIKKKKQGLNNISNVNNKLSNFFLQNDDNSNTNNTENVSDDENLGVDDSFSTTTNNSITTVSNCSKNKRPLPLQSTSSITKKTKSS</sequence>
<feature type="region of interest" description="Disordered" evidence="1">
    <location>
        <begin position="102"/>
        <end position="137"/>
    </location>
</feature>
<dbReference type="AlphaFoldDB" id="A0A816X6Y0"/>
<protein>
    <submittedName>
        <fullName evidence="2">Uncharacterized protein</fullName>
    </submittedName>
</protein>
<evidence type="ECO:0000256" key="1">
    <source>
        <dbReference type="SAM" id="MobiDB-lite"/>
    </source>
</evidence>
<accession>A0A816X6Y0</accession>
<feature type="compositionally biased region" description="Low complexity" evidence="1">
    <location>
        <begin position="285"/>
        <end position="301"/>
    </location>
</feature>
<evidence type="ECO:0000313" key="3">
    <source>
        <dbReference type="Proteomes" id="UP000663824"/>
    </source>
</evidence>
<organism evidence="2 3">
    <name type="scientific">Rotaria magnacalcarata</name>
    <dbReference type="NCBI Taxonomy" id="392030"/>
    <lineage>
        <taxon>Eukaryota</taxon>
        <taxon>Metazoa</taxon>
        <taxon>Spiralia</taxon>
        <taxon>Gnathifera</taxon>
        <taxon>Rotifera</taxon>
        <taxon>Eurotatoria</taxon>
        <taxon>Bdelloidea</taxon>
        <taxon>Philodinida</taxon>
        <taxon>Philodinidae</taxon>
        <taxon>Rotaria</taxon>
    </lineage>
</organism>
<dbReference type="EMBL" id="CAJNRE010016069">
    <property type="protein sequence ID" value="CAF2143261.1"/>
    <property type="molecule type" value="Genomic_DNA"/>
</dbReference>
<feature type="region of interest" description="Disordered" evidence="1">
    <location>
        <begin position="266"/>
        <end position="322"/>
    </location>
</feature>
<feature type="compositionally biased region" description="Basic residues" evidence="1">
    <location>
        <begin position="102"/>
        <end position="111"/>
    </location>
</feature>
<feature type="compositionally biased region" description="Low complexity" evidence="1">
    <location>
        <begin position="112"/>
        <end position="137"/>
    </location>
</feature>
<reference evidence="2" key="1">
    <citation type="submission" date="2021-02" db="EMBL/GenBank/DDBJ databases">
        <authorList>
            <person name="Nowell W R."/>
        </authorList>
    </citation>
    <scope>NUCLEOTIDE SEQUENCE</scope>
</reference>